<feature type="domain" description="Saposin B-type" evidence="2">
    <location>
        <begin position="155"/>
        <end position="237"/>
    </location>
</feature>
<evidence type="ECO:0000259" key="2">
    <source>
        <dbReference type="PROSITE" id="PS50015"/>
    </source>
</evidence>
<dbReference type="WBParaSite" id="MBELARI_LOCUS13280">
    <property type="protein sequence ID" value="MBELARI_LOCUS13280"/>
    <property type="gene ID" value="MBELARI_LOCUS13280"/>
</dbReference>
<sequence length="237" mass="27047">MPLTFFETSSFDDTDNTHDYWQETSNANFSYVFLSELKSIQQKCLYNTLVLITNRLFNYKEGLLKDFPNLPDEYCTTFSVVLLGRPDISFKSFESRYGKFTTNLLQINNISCLTEITRCIPPCGDVPVRQCDTTITCSYPQPTTTPPLPITTSTAVSPCSMCEFVVNQGKFHFHQNESKRLVEMELLRDCESLRNLYGPQAVMDCDGWIRGNIDIVYKDLQNGKSAYQICVDMGECS</sequence>
<proteinExistence type="predicted"/>
<dbReference type="Gene3D" id="1.10.225.10">
    <property type="entry name" value="Saposin-like"/>
    <property type="match status" value="1"/>
</dbReference>
<evidence type="ECO:0000313" key="3">
    <source>
        <dbReference type="Proteomes" id="UP000887575"/>
    </source>
</evidence>
<reference evidence="4" key="1">
    <citation type="submission" date="2024-02" db="UniProtKB">
        <authorList>
            <consortium name="WormBaseParasite"/>
        </authorList>
    </citation>
    <scope>IDENTIFICATION</scope>
</reference>
<dbReference type="SMART" id="SM00741">
    <property type="entry name" value="SapB"/>
    <property type="match status" value="1"/>
</dbReference>
<name>A0AAF3EH24_9BILA</name>
<evidence type="ECO:0000313" key="4">
    <source>
        <dbReference type="WBParaSite" id="MBELARI_LOCUS13280"/>
    </source>
</evidence>
<dbReference type="PROSITE" id="PS50015">
    <property type="entry name" value="SAP_B"/>
    <property type="match status" value="1"/>
</dbReference>
<dbReference type="InterPro" id="IPR011001">
    <property type="entry name" value="Saposin-like"/>
</dbReference>
<keyword evidence="3" id="KW-1185">Reference proteome</keyword>
<organism evidence="3 4">
    <name type="scientific">Mesorhabditis belari</name>
    <dbReference type="NCBI Taxonomy" id="2138241"/>
    <lineage>
        <taxon>Eukaryota</taxon>
        <taxon>Metazoa</taxon>
        <taxon>Ecdysozoa</taxon>
        <taxon>Nematoda</taxon>
        <taxon>Chromadorea</taxon>
        <taxon>Rhabditida</taxon>
        <taxon>Rhabditina</taxon>
        <taxon>Rhabditomorpha</taxon>
        <taxon>Rhabditoidea</taxon>
        <taxon>Rhabditidae</taxon>
        <taxon>Mesorhabditinae</taxon>
        <taxon>Mesorhabditis</taxon>
    </lineage>
</organism>
<dbReference type="Proteomes" id="UP000887575">
    <property type="component" value="Unassembled WGS sequence"/>
</dbReference>
<dbReference type="AlphaFoldDB" id="A0AAF3EH24"/>
<accession>A0AAF3EH24</accession>
<dbReference type="SUPFAM" id="SSF47862">
    <property type="entry name" value="Saposin"/>
    <property type="match status" value="1"/>
</dbReference>
<keyword evidence="1" id="KW-1015">Disulfide bond</keyword>
<dbReference type="InterPro" id="IPR008139">
    <property type="entry name" value="SaposinB_dom"/>
</dbReference>
<evidence type="ECO:0000256" key="1">
    <source>
        <dbReference type="ARBA" id="ARBA00023157"/>
    </source>
</evidence>
<protein>
    <recommendedName>
        <fullName evidence="2">Saposin B-type domain-containing protein</fullName>
    </recommendedName>
</protein>